<reference evidence="2 4" key="1">
    <citation type="submission" date="2018-12" db="EMBL/GenBank/DDBJ databases">
        <authorList>
            <consortium name="Pathogen Informatics"/>
        </authorList>
    </citation>
    <scope>NUCLEOTIDE SEQUENCE [LARGE SCALE GENOMIC DNA]</scope>
    <source>
        <strain evidence="2 4">NCTC12905</strain>
    </source>
</reference>
<protein>
    <submittedName>
        <fullName evidence="2">Predicted transcriptional regulator</fullName>
    </submittedName>
</protein>
<dbReference type="InterPro" id="IPR041657">
    <property type="entry name" value="HTH_17"/>
</dbReference>
<dbReference type="RefSeq" id="WP_004865664.1">
    <property type="nucleotide sequence ID" value="NZ_LR134529.1"/>
</dbReference>
<accession>A0A3S5C6E9</accession>
<dbReference type="Pfam" id="PF12728">
    <property type="entry name" value="HTH_17"/>
    <property type="match status" value="1"/>
</dbReference>
<evidence type="ECO:0000313" key="2">
    <source>
        <dbReference type="EMBL" id="VEJ45261.1"/>
    </source>
</evidence>
<evidence type="ECO:0000313" key="4">
    <source>
        <dbReference type="Proteomes" id="UP000274201"/>
    </source>
</evidence>
<dbReference type="Proteomes" id="UP000274201">
    <property type="component" value="Chromosome"/>
</dbReference>
<organism evidence="2 4">
    <name type="scientific">Bartonella vinsonii</name>
    <name type="common">Rochalimaea vinsonii</name>
    <dbReference type="NCBI Taxonomy" id="33047"/>
    <lineage>
        <taxon>Bacteria</taxon>
        <taxon>Pseudomonadati</taxon>
        <taxon>Pseudomonadota</taxon>
        <taxon>Alphaproteobacteria</taxon>
        <taxon>Hyphomicrobiales</taxon>
        <taxon>Bartonellaceae</taxon>
        <taxon>Bartonella</taxon>
    </lineage>
</organism>
<proteinExistence type="predicted"/>
<evidence type="ECO:0000259" key="1">
    <source>
        <dbReference type="Pfam" id="PF12728"/>
    </source>
</evidence>
<gene>
    <name evidence="2" type="ORF">NCTC12905_00910</name>
    <name evidence="3" type="ORF">NCTC12905_01724</name>
</gene>
<name>A0A3S5C6E9_BARVI</name>
<dbReference type="EMBL" id="LR134529">
    <property type="protein sequence ID" value="VEJ45261.1"/>
    <property type="molecule type" value="Genomic_DNA"/>
</dbReference>
<dbReference type="EMBL" id="LR134529">
    <property type="protein sequence ID" value="VEJ46034.1"/>
    <property type="molecule type" value="Genomic_DNA"/>
</dbReference>
<sequence length="68" mass="7747">MTENDVLLTDRESAKLLHISVSTFRRHVTNGSLPKPLKFGSLSRWLQSDLMDVIEKAKTQRQHLSDVA</sequence>
<feature type="domain" description="Helix-turn-helix" evidence="1">
    <location>
        <begin position="7"/>
        <end position="56"/>
    </location>
</feature>
<dbReference type="OrthoDB" id="9801242at2"/>
<dbReference type="AlphaFoldDB" id="A0A3S5C6E9"/>
<evidence type="ECO:0000313" key="3">
    <source>
        <dbReference type="EMBL" id="VEJ46034.1"/>
    </source>
</evidence>
<dbReference type="Gene3D" id="1.10.238.160">
    <property type="match status" value="1"/>
</dbReference>